<dbReference type="AlphaFoldDB" id="A0A1E4RYR6"/>
<evidence type="ECO:0000256" key="2">
    <source>
        <dbReference type="SAM" id="SignalP"/>
    </source>
</evidence>
<feature type="domain" description="JmjN" evidence="3">
    <location>
        <begin position="132"/>
        <end position="173"/>
    </location>
</feature>
<dbReference type="EMBL" id="KV453935">
    <property type="protein sequence ID" value="ODV72380.1"/>
    <property type="molecule type" value="Genomic_DNA"/>
</dbReference>
<dbReference type="GO" id="GO:0000785">
    <property type="term" value="C:chromatin"/>
    <property type="evidence" value="ECO:0007669"/>
    <property type="project" value="TreeGrafter"/>
</dbReference>
<keyword evidence="2" id="KW-0732">Signal</keyword>
<name>A0A1E4RYR6_CYBJN</name>
<evidence type="ECO:0000313" key="6">
    <source>
        <dbReference type="Proteomes" id="UP000094389"/>
    </source>
</evidence>
<organism evidence="5 6">
    <name type="scientific">Cyberlindnera jadinii (strain ATCC 18201 / CBS 1600 / BCRC 20928 / JCM 3617 / NBRC 0987 / NRRL Y-1542)</name>
    <name type="common">Torula yeast</name>
    <name type="synonym">Candida utilis</name>
    <dbReference type="NCBI Taxonomy" id="983966"/>
    <lineage>
        <taxon>Eukaryota</taxon>
        <taxon>Fungi</taxon>
        <taxon>Dikarya</taxon>
        <taxon>Ascomycota</taxon>
        <taxon>Saccharomycotina</taxon>
        <taxon>Saccharomycetes</taxon>
        <taxon>Phaffomycetales</taxon>
        <taxon>Phaffomycetaceae</taxon>
        <taxon>Cyberlindnera</taxon>
    </lineage>
</organism>
<dbReference type="PANTHER" id="PTHR10694:SF7">
    <property type="entry name" value="[HISTONE H3]-TRIMETHYL-L-LYSINE(9) DEMETHYLASE"/>
    <property type="match status" value="1"/>
</dbReference>
<dbReference type="Proteomes" id="UP000094389">
    <property type="component" value="Unassembled WGS sequence"/>
</dbReference>
<proteinExistence type="predicted"/>
<dbReference type="PROSITE" id="PS51183">
    <property type="entry name" value="JMJN"/>
    <property type="match status" value="1"/>
</dbReference>
<feature type="region of interest" description="Disordered" evidence="1">
    <location>
        <begin position="525"/>
        <end position="556"/>
    </location>
</feature>
<keyword evidence="6" id="KW-1185">Reference proteome</keyword>
<reference evidence="5 6" key="1">
    <citation type="journal article" date="2016" name="Proc. Natl. Acad. Sci. U.S.A.">
        <title>Comparative genomics of biotechnologically important yeasts.</title>
        <authorList>
            <person name="Riley R."/>
            <person name="Haridas S."/>
            <person name="Wolfe K.H."/>
            <person name="Lopes M.R."/>
            <person name="Hittinger C.T."/>
            <person name="Goeker M."/>
            <person name="Salamov A.A."/>
            <person name="Wisecaver J.H."/>
            <person name="Long T.M."/>
            <person name="Calvey C.H."/>
            <person name="Aerts A.L."/>
            <person name="Barry K.W."/>
            <person name="Choi C."/>
            <person name="Clum A."/>
            <person name="Coughlan A.Y."/>
            <person name="Deshpande S."/>
            <person name="Douglass A.P."/>
            <person name="Hanson S.J."/>
            <person name="Klenk H.-P."/>
            <person name="LaButti K.M."/>
            <person name="Lapidus A."/>
            <person name="Lindquist E.A."/>
            <person name="Lipzen A.M."/>
            <person name="Meier-Kolthoff J.P."/>
            <person name="Ohm R.A."/>
            <person name="Otillar R.P."/>
            <person name="Pangilinan J.L."/>
            <person name="Peng Y."/>
            <person name="Rokas A."/>
            <person name="Rosa C.A."/>
            <person name="Scheuner C."/>
            <person name="Sibirny A.A."/>
            <person name="Slot J.C."/>
            <person name="Stielow J.B."/>
            <person name="Sun H."/>
            <person name="Kurtzman C.P."/>
            <person name="Blackwell M."/>
            <person name="Grigoriev I.V."/>
            <person name="Jeffries T.W."/>
        </authorList>
    </citation>
    <scope>NUCLEOTIDE SEQUENCE [LARGE SCALE GENOMIC DNA]</scope>
    <source>
        <strain evidence="6">ATCC 18201 / CBS 1600 / BCRC 20928 / JCM 3617 / NBRC 0987 / NRRL Y-1542</strain>
    </source>
</reference>
<evidence type="ECO:0000259" key="4">
    <source>
        <dbReference type="PROSITE" id="PS51184"/>
    </source>
</evidence>
<evidence type="ECO:0000313" key="5">
    <source>
        <dbReference type="EMBL" id="ODV72380.1"/>
    </source>
</evidence>
<evidence type="ECO:0000259" key="3">
    <source>
        <dbReference type="PROSITE" id="PS51183"/>
    </source>
</evidence>
<dbReference type="Gene3D" id="2.60.120.650">
    <property type="entry name" value="Cupin"/>
    <property type="match status" value="1"/>
</dbReference>
<dbReference type="Pfam" id="PF02375">
    <property type="entry name" value="JmjN"/>
    <property type="match status" value="1"/>
</dbReference>
<dbReference type="SMART" id="SM00545">
    <property type="entry name" value="JmjN"/>
    <property type="match status" value="1"/>
</dbReference>
<evidence type="ECO:0000256" key="1">
    <source>
        <dbReference type="SAM" id="MobiDB-lite"/>
    </source>
</evidence>
<dbReference type="PROSITE" id="PS51184">
    <property type="entry name" value="JMJC"/>
    <property type="match status" value="1"/>
</dbReference>
<dbReference type="OrthoDB" id="3975063at2759"/>
<feature type="compositionally biased region" description="Polar residues" evidence="1">
    <location>
        <begin position="525"/>
        <end position="535"/>
    </location>
</feature>
<dbReference type="SUPFAM" id="SSF51197">
    <property type="entry name" value="Clavaminate synthase-like"/>
    <property type="match status" value="1"/>
</dbReference>
<protein>
    <submittedName>
        <fullName evidence="5">JmjC-domain-containing protein</fullName>
    </submittedName>
</protein>
<dbReference type="RefSeq" id="XP_020069419.1">
    <property type="nucleotide sequence ID" value="XM_020213779.1"/>
</dbReference>
<dbReference type="Pfam" id="PF02373">
    <property type="entry name" value="JmjC"/>
    <property type="match status" value="1"/>
</dbReference>
<dbReference type="PANTHER" id="PTHR10694">
    <property type="entry name" value="LYSINE-SPECIFIC DEMETHYLASE"/>
    <property type="match status" value="1"/>
</dbReference>
<feature type="signal peptide" evidence="2">
    <location>
        <begin position="1"/>
        <end position="20"/>
    </location>
</feature>
<dbReference type="GO" id="GO:0010468">
    <property type="term" value="P:regulation of gene expression"/>
    <property type="evidence" value="ECO:0007669"/>
    <property type="project" value="TreeGrafter"/>
</dbReference>
<dbReference type="GO" id="GO:0032454">
    <property type="term" value="F:histone H3K9 demethylase activity"/>
    <property type="evidence" value="ECO:0007669"/>
    <property type="project" value="TreeGrafter"/>
</dbReference>
<dbReference type="GeneID" id="30988175"/>
<dbReference type="SMART" id="SM00558">
    <property type="entry name" value="JmjC"/>
    <property type="match status" value="1"/>
</dbReference>
<dbReference type="InterPro" id="IPR003347">
    <property type="entry name" value="JmjC_dom"/>
</dbReference>
<gene>
    <name evidence="5" type="ORF">CYBJADRAFT_163564</name>
</gene>
<sequence length="665" mass="74857">MLRTSLSFLLCIATWSSDLGEYLSIHWSDSAADADANSDIDADADANSDIDADADADGVDERLVVFSFSLNESVKCDIFLLFLCASFIRYLLFTGDSNVEPHGKKHRKESLYGHIKPVEWTMSTPSYFCDGVPVFTPSIEEFSDFYGYMKAINSYGMAAGIVKVIPPAEWVEALPEISEEKLRSIKIKNPIIQHFNGSNGVFASQNIERPRTYNIVQWKALSEASSNQPPAPRGKLRKSVDGETQRWNSKVINGKVDEDSMFESFEYNIDVSEFTPERCEQLERVYWKSLIFADPMYGADMLGSIFDDSVKHWNVARLPNVLDHLEEKLPGVNDAYLYAGLWKASFSWHLEDQDLYSINYLHFGAPKQWYSIPRVYKDKFDVLMRELFPEDSSRCPDFLRHKTFLASPSFLESKGIKVNKIVHHQGEFMITYPYGYHAGMNYGYNLAESVNFATDDWFEYGLKTTKCLCISDSVGIDVPKLIRRFKGEAEPEIESECDHVVESDETPITSEDEHVPTPVIKLVTPSTADSKSKASNDALAVKTKRKRKASTSSSSSPVVLKRRSTQVLQCQLCPHTLPQSSIEDNSMFTLVPIVESLENGDAETIQFCHAICAYLLPETSIQVDGSNQVVLGMSEVSNARRSLKCLYCHSKKGGQISNGYQQQVC</sequence>
<dbReference type="InterPro" id="IPR003349">
    <property type="entry name" value="JmjN"/>
</dbReference>
<feature type="chain" id="PRO_5009162523" evidence="2">
    <location>
        <begin position="21"/>
        <end position="665"/>
    </location>
</feature>
<accession>A0A1E4RYR6</accession>
<feature type="domain" description="JmjC" evidence="4">
    <location>
        <begin position="307"/>
        <end position="469"/>
    </location>
</feature>
<dbReference type="GO" id="GO:0051864">
    <property type="term" value="F:histone H3K36 demethylase activity"/>
    <property type="evidence" value="ECO:0007669"/>
    <property type="project" value="TreeGrafter"/>
</dbReference>
<dbReference type="GO" id="GO:0005634">
    <property type="term" value="C:nucleus"/>
    <property type="evidence" value="ECO:0007669"/>
    <property type="project" value="TreeGrafter"/>
</dbReference>
<dbReference type="STRING" id="983966.A0A1E4RYR6"/>